<evidence type="ECO:0000313" key="2">
    <source>
        <dbReference type="Proteomes" id="UP001152049"/>
    </source>
</evidence>
<evidence type="ECO:0000313" key="1">
    <source>
        <dbReference type="EMBL" id="KAJ4268366.1"/>
    </source>
</evidence>
<dbReference type="EMBL" id="JAOQAZ010000003">
    <property type="protein sequence ID" value="KAJ4268366.1"/>
    <property type="molecule type" value="Genomic_DNA"/>
</dbReference>
<keyword evidence="2" id="KW-1185">Reference proteome</keyword>
<name>A0A9W8SC00_9HYPO</name>
<evidence type="ECO:0008006" key="3">
    <source>
        <dbReference type="Google" id="ProtNLM"/>
    </source>
</evidence>
<dbReference type="Proteomes" id="UP001152049">
    <property type="component" value="Unassembled WGS sequence"/>
</dbReference>
<protein>
    <recommendedName>
        <fullName evidence="3">F-box domain-containing protein</fullName>
    </recommendedName>
</protein>
<sequence length="372" mass="41981">MRTMEPAAIECAPTHIVQMIGSMISPKDAGNLSRTCSKLRSKLGRLVWSHVLLHCNEHDLLRRLNILRPEVVGNREKLGFVRKAKILFTQGHPLVSRGGSDHEHGALPTAITQALSAMSTLKSLDLILGGMTNWQQNVFRRLLRASPLLKLEHLRLDAETRLTKAVLGQCLKTSLKALHLSGGVKSFNFKLAARKSKGLERLRLCLDGDLTTEKPTRCMNAKVVDEIAKVFPHLKCLILCEEPSNHHTGQRNTICTPEQRQKFKGQGKKLANTLREKMPGLQRFACTLWRKRLGNRMVIAATGPNDDQTLADEDWQPVFAKLMRKITDEHPGMQEVCILTERPQFYHWNGSTTRLRIRGNKRSANFPFGLED</sequence>
<comment type="caution">
    <text evidence="1">The sequence shown here is derived from an EMBL/GenBank/DDBJ whole genome shotgun (WGS) entry which is preliminary data.</text>
</comment>
<dbReference type="AlphaFoldDB" id="A0A9W8SC00"/>
<gene>
    <name evidence="1" type="ORF">NW762_002429</name>
</gene>
<reference evidence="1" key="1">
    <citation type="submission" date="2022-09" db="EMBL/GenBank/DDBJ databases">
        <title>Fusarium specimens isolated from Avocado Roots.</title>
        <authorList>
            <person name="Stajich J."/>
            <person name="Roper C."/>
            <person name="Heimlech-Rivalta G."/>
        </authorList>
    </citation>
    <scope>NUCLEOTIDE SEQUENCE</scope>
    <source>
        <strain evidence="1">CF00136</strain>
    </source>
</reference>
<proteinExistence type="predicted"/>
<dbReference type="OrthoDB" id="5051024at2759"/>
<accession>A0A9W8SC00</accession>
<organism evidence="1 2">
    <name type="scientific">Fusarium torreyae</name>
    <dbReference type="NCBI Taxonomy" id="1237075"/>
    <lineage>
        <taxon>Eukaryota</taxon>
        <taxon>Fungi</taxon>
        <taxon>Dikarya</taxon>
        <taxon>Ascomycota</taxon>
        <taxon>Pezizomycotina</taxon>
        <taxon>Sordariomycetes</taxon>
        <taxon>Hypocreomycetidae</taxon>
        <taxon>Hypocreales</taxon>
        <taxon>Nectriaceae</taxon>
        <taxon>Fusarium</taxon>
    </lineage>
</organism>